<feature type="compositionally biased region" description="Basic and acidic residues" evidence="1">
    <location>
        <begin position="502"/>
        <end position="511"/>
    </location>
</feature>
<dbReference type="GO" id="GO:0016740">
    <property type="term" value="F:transferase activity"/>
    <property type="evidence" value="ECO:0007669"/>
    <property type="project" value="UniProtKB-KW"/>
</dbReference>
<dbReference type="SUPFAM" id="SSF56112">
    <property type="entry name" value="Protein kinase-like (PK-like)"/>
    <property type="match status" value="1"/>
</dbReference>
<feature type="compositionally biased region" description="Acidic residues" evidence="1">
    <location>
        <begin position="512"/>
        <end position="521"/>
    </location>
</feature>
<reference evidence="3 4" key="1">
    <citation type="submission" date="2014-03" db="EMBL/GenBank/DDBJ databases">
        <title>Genomics of Bifidobacteria.</title>
        <authorList>
            <person name="Ventura M."/>
            <person name="Milani C."/>
            <person name="Lugli G.A."/>
        </authorList>
    </citation>
    <scope>NUCLEOTIDE SEQUENCE [LARGE SCALE GENOMIC DNA]</scope>
    <source>
        <strain evidence="3 4">DSM 22767</strain>
    </source>
</reference>
<gene>
    <name evidence="3" type="ORF">BBOH_0936</name>
</gene>
<dbReference type="Gene3D" id="3.90.1200.10">
    <property type="match status" value="1"/>
</dbReference>
<evidence type="ECO:0000313" key="4">
    <source>
        <dbReference type="Proteomes" id="UP000029096"/>
    </source>
</evidence>
<accession>A0A086ZGK0</accession>
<comment type="caution">
    <text evidence="3">The sequence shown here is derived from an EMBL/GenBank/DDBJ whole genome shotgun (WGS) entry which is preliminary data.</text>
</comment>
<dbReference type="InterPro" id="IPR002575">
    <property type="entry name" value="Aminoglycoside_PTrfase"/>
</dbReference>
<protein>
    <submittedName>
        <fullName evidence="3">Aminoglycoside phosphotransferase</fullName>
    </submittedName>
</protein>
<feature type="compositionally biased region" description="Basic and acidic residues" evidence="1">
    <location>
        <begin position="348"/>
        <end position="368"/>
    </location>
</feature>
<dbReference type="OrthoDB" id="3239865at2"/>
<keyword evidence="3" id="KW-0808">Transferase</keyword>
<organism evidence="3 4">
    <name type="scientific">Bifidobacterium bohemicum DSM 22767</name>
    <dbReference type="NCBI Taxonomy" id="1437606"/>
    <lineage>
        <taxon>Bacteria</taxon>
        <taxon>Bacillati</taxon>
        <taxon>Actinomycetota</taxon>
        <taxon>Actinomycetes</taxon>
        <taxon>Bifidobacteriales</taxon>
        <taxon>Bifidobacteriaceae</taxon>
        <taxon>Bifidobacterium</taxon>
    </lineage>
</organism>
<evidence type="ECO:0000256" key="1">
    <source>
        <dbReference type="SAM" id="MobiDB-lite"/>
    </source>
</evidence>
<evidence type="ECO:0000313" key="3">
    <source>
        <dbReference type="EMBL" id="KFI45650.1"/>
    </source>
</evidence>
<dbReference type="STRING" id="1437606.BBOH_0936"/>
<evidence type="ECO:0000259" key="2">
    <source>
        <dbReference type="Pfam" id="PF01636"/>
    </source>
</evidence>
<feature type="compositionally biased region" description="Polar residues" evidence="1">
    <location>
        <begin position="530"/>
        <end position="548"/>
    </location>
</feature>
<dbReference type="eggNOG" id="COG3173">
    <property type="taxonomic scope" value="Bacteria"/>
</dbReference>
<dbReference type="Proteomes" id="UP000029096">
    <property type="component" value="Unassembled WGS sequence"/>
</dbReference>
<feature type="compositionally biased region" description="Basic and acidic residues" evidence="1">
    <location>
        <begin position="557"/>
        <end position="579"/>
    </location>
</feature>
<feature type="domain" description="Aminoglycoside phosphotransferase" evidence="2">
    <location>
        <begin position="62"/>
        <end position="251"/>
    </location>
</feature>
<dbReference type="InterPro" id="IPR011009">
    <property type="entry name" value="Kinase-like_dom_sf"/>
</dbReference>
<feature type="region of interest" description="Disordered" evidence="1">
    <location>
        <begin position="337"/>
        <end position="598"/>
    </location>
</feature>
<proteinExistence type="predicted"/>
<dbReference type="Pfam" id="PF01636">
    <property type="entry name" value="APH"/>
    <property type="match status" value="1"/>
</dbReference>
<dbReference type="RefSeq" id="WP_052118169.1">
    <property type="nucleotide sequence ID" value="NZ_JDUS01000006.1"/>
</dbReference>
<name>A0A086ZGK0_9BIFI</name>
<sequence>MLAALASAAMPGLAVSGVYESKQSNYCDDQAGIDHAIVQDNAGRHYDIFATSTREGRTRLSNRAKAARALERSRELSALGFQIDHVAGFSDTGKHSPTGNYCVLVTTAVEGEVRPLKLLTLDDCASVGTALAAIHRQNPELGGKGRSYSTGQIRSQLTSWIQRLRRAGHVPTAITSSWSKIIETDGLWSFSTCFVHGGLSDGDLLFTGSTITAITNWQNMQINDPARDLAWIFAKLNEAHRDALMSAYGRMMGARLDPLILLRANLWLQMEQVGDFIEALCHADTPKIMNFKAQVERLAHQLTVVANRETAEQSAAIAATEAANANKDPVKQVEQAALPSTKNNSVDSEDKTGSAEITKRSPARRNDTADDTISRQIKPSKQAANVDAMQADDSTGDSVIGGHIYPDMPKGSSLETMVLSRSEGDRADGTAADTGNQDSIPDSHAPGLPVDVVNSDSGESRADDDGMSGHGYATSNPYDGSSSQGGERRPSTATLFIPILEEQERALRDAQEGLEEYEEYGADQSKEIKTASNGSEDQSNSNRVSDPNDSNESDGSDGTHDSSRIDAPDHPNPEDRTATIDDTGDAPGAISNDTPETA</sequence>
<dbReference type="AlphaFoldDB" id="A0A086ZGK0"/>
<dbReference type="EMBL" id="JGYP01000002">
    <property type="protein sequence ID" value="KFI45650.1"/>
    <property type="molecule type" value="Genomic_DNA"/>
</dbReference>
<feature type="compositionally biased region" description="Polar residues" evidence="1">
    <location>
        <begin position="473"/>
        <end position="485"/>
    </location>
</feature>
<keyword evidence="4" id="KW-1185">Reference proteome</keyword>
<feature type="compositionally biased region" description="Polar residues" evidence="1">
    <location>
        <begin position="374"/>
        <end position="383"/>
    </location>
</feature>